<evidence type="ECO:0008006" key="9">
    <source>
        <dbReference type="Google" id="ProtNLM"/>
    </source>
</evidence>
<dbReference type="PANTHER" id="PTHR30093">
    <property type="entry name" value="GENERAL SECRETION PATHWAY PROTEIN G"/>
    <property type="match status" value="1"/>
</dbReference>
<dbReference type="GO" id="GO:0015628">
    <property type="term" value="P:protein secretion by the type II secretion system"/>
    <property type="evidence" value="ECO:0007669"/>
    <property type="project" value="InterPro"/>
</dbReference>
<dbReference type="InterPro" id="IPR002416">
    <property type="entry name" value="T2SS_protein-GspH"/>
</dbReference>
<keyword evidence="3 6" id="KW-0812">Transmembrane</keyword>
<dbReference type="InterPro" id="IPR012902">
    <property type="entry name" value="N_methyl_site"/>
</dbReference>
<keyword evidence="4 6" id="KW-1133">Transmembrane helix</keyword>
<feature type="transmembrane region" description="Helical" evidence="6">
    <location>
        <begin position="12"/>
        <end position="32"/>
    </location>
</feature>
<evidence type="ECO:0000256" key="3">
    <source>
        <dbReference type="ARBA" id="ARBA00022692"/>
    </source>
</evidence>
<dbReference type="SUPFAM" id="SSF54523">
    <property type="entry name" value="Pili subunits"/>
    <property type="match status" value="1"/>
</dbReference>
<name>A0A1G2P1T2_9BACT</name>
<evidence type="ECO:0000256" key="6">
    <source>
        <dbReference type="SAM" id="Phobius"/>
    </source>
</evidence>
<organism evidence="7 8">
    <name type="scientific">Candidatus Taylorbacteria bacterium RIFCSPLOWO2_12_FULL_43_20</name>
    <dbReference type="NCBI Taxonomy" id="1802332"/>
    <lineage>
        <taxon>Bacteria</taxon>
        <taxon>Candidatus Tayloriibacteriota</taxon>
    </lineage>
</organism>
<dbReference type="Gene3D" id="3.30.700.10">
    <property type="entry name" value="Glycoprotein, Type 4 Pilin"/>
    <property type="match status" value="1"/>
</dbReference>
<dbReference type="AlphaFoldDB" id="A0A1G2P1T2"/>
<reference evidence="7 8" key="1">
    <citation type="journal article" date="2016" name="Nat. Commun.">
        <title>Thousands of microbial genomes shed light on interconnected biogeochemical processes in an aquifer system.</title>
        <authorList>
            <person name="Anantharaman K."/>
            <person name="Brown C.T."/>
            <person name="Hug L.A."/>
            <person name="Sharon I."/>
            <person name="Castelle C.J."/>
            <person name="Probst A.J."/>
            <person name="Thomas B.C."/>
            <person name="Singh A."/>
            <person name="Wilkins M.J."/>
            <person name="Karaoz U."/>
            <person name="Brodie E.L."/>
            <person name="Williams K.H."/>
            <person name="Hubbard S.S."/>
            <person name="Banfield J.F."/>
        </authorList>
    </citation>
    <scope>NUCLEOTIDE SEQUENCE [LARGE SCALE GENOMIC DNA]</scope>
</reference>
<keyword evidence="2" id="KW-0488">Methylation</keyword>
<gene>
    <name evidence="7" type="ORF">A3G52_03875</name>
</gene>
<proteinExistence type="predicted"/>
<protein>
    <recommendedName>
        <fullName evidence="9">Type II secretion system protein GspG C-terminal domain-containing protein</fullName>
    </recommendedName>
</protein>
<dbReference type="PANTHER" id="PTHR30093:SF44">
    <property type="entry name" value="TYPE II SECRETION SYSTEM CORE PROTEIN G"/>
    <property type="match status" value="1"/>
</dbReference>
<evidence type="ECO:0000256" key="2">
    <source>
        <dbReference type="ARBA" id="ARBA00022481"/>
    </source>
</evidence>
<dbReference type="GO" id="GO:0016020">
    <property type="term" value="C:membrane"/>
    <property type="evidence" value="ECO:0007669"/>
    <property type="project" value="UniProtKB-SubCell"/>
</dbReference>
<comment type="caution">
    <text evidence="7">The sequence shown here is derived from an EMBL/GenBank/DDBJ whole genome shotgun (WGS) entry which is preliminary data.</text>
</comment>
<keyword evidence="5 6" id="KW-0472">Membrane</keyword>
<dbReference type="InterPro" id="IPR045584">
    <property type="entry name" value="Pilin-like"/>
</dbReference>
<evidence type="ECO:0000313" key="8">
    <source>
        <dbReference type="Proteomes" id="UP000177269"/>
    </source>
</evidence>
<dbReference type="Pfam" id="PF07963">
    <property type="entry name" value="N_methyl"/>
    <property type="match status" value="1"/>
</dbReference>
<dbReference type="NCBIfam" id="TIGR02532">
    <property type="entry name" value="IV_pilin_GFxxxE"/>
    <property type="match status" value="1"/>
</dbReference>
<dbReference type="EMBL" id="MHSK01000015">
    <property type="protein sequence ID" value="OHA42306.1"/>
    <property type="molecule type" value="Genomic_DNA"/>
</dbReference>
<evidence type="ECO:0000256" key="5">
    <source>
        <dbReference type="ARBA" id="ARBA00023136"/>
    </source>
</evidence>
<dbReference type="PRINTS" id="PR00885">
    <property type="entry name" value="BCTERIALGSPH"/>
</dbReference>
<accession>A0A1G2P1T2</accession>
<comment type="subcellular location">
    <subcellularLocation>
        <location evidence="1">Membrane</location>
        <topology evidence="1">Single-pass membrane protein</topology>
    </subcellularLocation>
</comment>
<evidence type="ECO:0000313" key="7">
    <source>
        <dbReference type="EMBL" id="OHA42306.1"/>
    </source>
</evidence>
<dbReference type="GO" id="GO:0015627">
    <property type="term" value="C:type II protein secretion system complex"/>
    <property type="evidence" value="ECO:0007669"/>
    <property type="project" value="InterPro"/>
</dbReference>
<dbReference type="Proteomes" id="UP000177269">
    <property type="component" value="Unassembled WGS sequence"/>
</dbReference>
<evidence type="ECO:0000256" key="1">
    <source>
        <dbReference type="ARBA" id="ARBA00004167"/>
    </source>
</evidence>
<sequence>MYSNNKRGFTLIELLVVIAIIGILASVVLASLNTARTKAKVAAFKAETKSLQPKYMIICETADLAAADYTAPAGVTWNTGSPISNGTDCYPNGVFGITHTASNGSGCTALVTDQKVTYTGCL</sequence>
<dbReference type="PROSITE" id="PS00409">
    <property type="entry name" value="PROKAR_NTER_METHYL"/>
    <property type="match status" value="1"/>
</dbReference>
<evidence type="ECO:0000256" key="4">
    <source>
        <dbReference type="ARBA" id="ARBA00022989"/>
    </source>
</evidence>